<dbReference type="PANTHER" id="PTHR30469">
    <property type="entry name" value="MULTIDRUG RESISTANCE PROTEIN MDTA"/>
    <property type="match status" value="1"/>
</dbReference>
<keyword evidence="3" id="KW-0732">Signal</keyword>
<evidence type="ECO:0000259" key="5">
    <source>
        <dbReference type="Pfam" id="PF25917"/>
    </source>
</evidence>
<gene>
    <name evidence="8" type="ordered locus">Hprae_1820</name>
</gene>
<feature type="domain" description="CusB-like beta-barrel" evidence="6">
    <location>
        <begin position="344"/>
        <end position="414"/>
    </location>
</feature>
<dbReference type="Gene3D" id="2.40.50.100">
    <property type="match status" value="2"/>
</dbReference>
<comment type="similarity">
    <text evidence="1">Belongs to the membrane fusion protein (MFP) (TC 8.A.1) family.</text>
</comment>
<dbReference type="OrthoDB" id="9810430at2"/>
<reference evidence="9" key="1">
    <citation type="submission" date="2010-10" db="EMBL/GenBank/DDBJ databases">
        <title>The complete genome of Halanaerobium praevalens DSM 2228.</title>
        <authorList>
            <consortium name="US DOE Joint Genome Institute (JGI-PGF)"/>
            <person name="Lucas S."/>
            <person name="Copeland A."/>
            <person name="Lapidus A."/>
            <person name="Glavina del Rio T."/>
            <person name="Dalin E."/>
            <person name="Tice H."/>
            <person name="Bruce D."/>
            <person name="Goodwin L."/>
            <person name="Pitluck S."/>
            <person name="Kyrpides N."/>
            <person name="Mavromatis K."/>
            <person name="Ivanova N."/>
            <person name="Ovchinnikova G."/>
            <person name="Chertkov O."/>
            <person name="Detter J.C."/>
            <person name="Han C."/>
            <person name="Larimer F."/>
            <person name="Land M."/>
            <person name="Hauser L."/>
            <person name="Markowitz V."/>
            <person name="Cheng J.-F."/>
            <person name="Hugenholtz P."/>
            <person name="Woyke T."/>
            <person name="Wu D."/>
            <person name="Tindall B."/>
            <person name="Pomrenke H.G."/>
            <person name="Brambilla E."/>
            <person name="Klenk H.-P."/>
            <person name="Eisen J.A."/>
        </authorList>
    </citation>
    <scope>NUCLEOTIDE SEQUENCE [LARGE SCALE GENOMIC DNA]</scope>
    <source>
        <strain evidence="9">ATCC 33744 / DSM 2228 / GSL</strain>
    </source>
</reference>
<evidence type="ECO:0000256" key="2">
    <source>
        <dbReference type="SAM" id="Coils"/>
    </source>
</evidence>
<accession>E3DQN4</accession>
<dbReference type="HOGENOM" id="CLU_018816_14_4_9"/>
<name>E3DQN4_HALPG</name>
<feature type="chain" id="PRO_5003168469" evidence="3">
    <location>
        <begin position="25"/>
        <end position="492"/>
    </location>
</feature>
<dbReference type="Proteomes" id="UP000006866">
    <property type="component" value="Chromosome"/>
</dbReference>
<evidence type="ECO:0000259" key="7">
    <source>
        <dbReference type="Pfam" id="PF25989"/>
    </source>
</evidence>
<dbReference type="InterPro" id="IPR058792">
    <property type="entry name" value="Beta-barrel_RND_2"/>
</dbReference>
<dbReference type="Gene3D" id="2.40.420.20">
    <property type="match status" value="1"/>
</dbReference>
<dbReference type="Gene3D" id="2.40.30.170">
    <property type="match status" value="1"/>
</dbReference>
<organism evidence="8 9">
    <name type="scientific">Halanaerobium praevalens (strain ATCC 33744 / DSM 2228 / GSL)</name>
    <dbReference type="NCBI Taxonomy" id="572479"/>
    <lineage>
        <taxon>Bacteria</taxon>
        <taxon>Bacillati</taxon>
        <taxon>Bacillota</taxon>
        <taxon>Clostridia</taxon>
        <taxon>Halanaerobiales</taxon>
        <taxon>Halanaerobiaceae</taxon>
        <taxon>Halanaerobium</taxon>
    </lineage>
</organism>
<dbReference type="InterPro" id="IPR006143">
    <property type="entry name" value="RND_pump_MFP"/>
</dbReference>
<dbReference type="Pfam" id="PF25876">
    <property type="entry name" value="HH_MFP_RND"/>
    <property type="match status" value="1"/>
</dbReference>
<proteinExistence type="inferred from homology"/>
<dbReference type="InterPro" id="IPR058637">
    <property type="entry name" value="YknX-like_C"/>
</dbReference>
<dbReference type="EMBL" id="CP002175">
    <property type="protein sequence ID" value="ADO77945.1"/>
    <property type="molecule type" value="Genomic_DNA"/>
</dbReference>
<dbReference type="InterPro" id="IPR058624">
    <property type="entry name" value="MdtA-like_HH"/>
</dbReference>
<feature type="coiled-coil region" evidence="2">
    <location>
        <begin position="93"/>
        <end position="307"/>
    </location>
</feature>
<dbReference type="PANTHER" id="PTHR30469:SF33">
    <property type="entry name" value="SLR1207 PROTEIN"/>
    <property type="match status" value="1"/>
</dbReference>
<dbReference type="NCBIfam" id="TIGR01730">
    <property type="entry name" value="RND_mfp"/>
    <property type="match status" value="1"/>
</dbReference>
<feature type="signal peptide" evidence="3">
    <location>
        <begin position="1"/>
        <end position="24"/>
    </location>
</feature>
<dbReference type="SUPFAM" id="SSF111369">
    <property type="entry name" value="HlyD-like secretion proteins"/>
    <property type="match status" value="3"/>
</dbReference>
<dbReference type="RefSeq" id="WP_014553962.1">
    <property type="nucleotide sequence ID" value="NC_017455.1"/>
</dbReference>
<dbReference type="GO" id="GO:1990281">
    <property type="term" value="C:efflux pump complex"/>
    <property type="evidence" value="ECO:0007669"/>
    <property type="project" value="TreeGrafter"/>
</dbReference>
<dbReference type="Pfam" id="PF25989">
    <property type="entry name" value="YknX_C"/>
    <property type="match status" value="1"/>
</dbReference>
<evidence type="ECO:0000256" key="3">
    <source>
        <dbReference type="SAM" id="SignalP"/>
    </source>
</evidence>
<dbReference type="KEGG" id="hpk:Hprae_1820"/>
<dbReference type="STRING" id="572479.Hprae_1820"/>
<dbReference type="GO" id="GO:0015562">
    <property type="term" value="F:efflux transmembrane transporter activity"/>
    <property type="evidence" value="ECO:0007669"/>
    <property type="project" value="InterPro"/>
</dbReference>
<feature type="domain" description="Multidrug resistance protein MdtA-like barrel-sandwich hybrid" evidence="5">
    <location>
        <begin position="53"/>
        <end position="334"/>
    </location>
</feature>
<dbReference type="AlphaFoldDB" id="E3DQN4"/>
<evidence type="ECO:0000259" key="6">
    <source>
        <dbReference type="Pfam" id="PF25954"/>
    </source>
</evidence>
<evidence type="ECO:0000313" key="9">
    <source>
        <dbReference type="Proteomes" id="UP000006866"/>
    </source>
</evidence>
<dbReference type="Pfam" id="PF25917">
    <property type="entry name" value="BSH_RND"/>
    <property type="match status" value="1"/>
</dbReference>
<dbReference type="Pfam" id="PF25954">
    <property type="entry name" value="Beta-barrel_RND_2"/>
    <property type="match status" value="1"/>
</dbReference>
<dbReference type="eggNOG" id="COG0845">
    <property type="taxonomic scope" value="Bacteria"/>
</dbReference>
<dbReference type="InterPro" id="IPR058625">
    <property type="entry name" value="MdtA-like_BSH"/>
</dbReference>
<keyword evidence="2" id="KW-0175">Coiled coil</keyword>
<evidence type="ECO:0000256" key="1">
    <source>
        <dbReference type="ARBA" id="ARBA00009477"/>
    </source>
</evidence>
<reference evidence="8 9" key="2">
    <citation type="journal article" date="2011" name="Stand. Genomic Sci.">
        <title>Complete genome sequence of the extremely halophilic Halanaerobium praevalens type strain (GSL).</title>
        <authorList>
            <person name="Ivanova N."/>
            <person name="Sikorski J."/>
            <person name="Chertkov O."/>
            <person name="Nolan M."/>
            <person name="Lucas S."/>
            <person name="Hammon N."/>
            <person name="Deshpande S."/>
            <person name="Cheng J.F."/>
            <person name="Tapia R."/>
            <person name="Han C."/>
            <person name="Goodwin L."/>
            <person name="Pitluck S."/>
            <person name="Huntemann M."/>
            <person name="Liolios K."/>
            <person name="Pagani I."/>
            <person name="Mavromatis K."/>
            <person name="Ovchinikova G."/>
            <person name="Pati A."/>
            <person name="Chen A."/>
            <person name="Palaniappan K."/>
            <person name="Land M."/>
            <person name="Hauser L."/>
            <person name="Brambilla E.M."/>
            <person name="Kannan K.P."/>
            <person name="Rohde M."/>
            <person name="Tindall B.J."/>
            <person name="Goker M."/>
            <person name="Detter J.C."/>
            <person name="Woyke T."/>
            <person name="Bristow J."/>
            <person name="Eisen J.A."/>
            <person name="Markowitz V."/>
            <person name="Hugenholtz P."/>
            <person name="Kyrpides N.C."/>
            <person name="Klenk H.P."/>
            <person name="Lapidus A."/>
        </authorList>
    </citation>
    <scope>NUCLEOTIDE SEQUENCE [LARGE SCALE GENOMIC DNA]</scope>
    <source>
        <strain evidence="9">ATCC 33744 / DSM 2228 / GSL</strain>
    </source>
</reference>
<sequence>MKNKSIIFLVMVVLFISSSVAAQAGQVVEVTESKTEDISLDELITGTLTPIQDVDIPAQTGGVAEKVNVEIGDEIEAGSELIKIDDQTLLIQKRQSEAALESARANYNELKNGATEEEMTRVKSSYENAKNSLESAKTNLKLMEELYNNRRSLEQQLVSAEQQLENSKQSLNQAQINYDQAKKDYQRSKKLYADNVISENKLDQAENSFENAESSLSQAKTSLAVAERNYQLTKATYDNPTELKQQLENARNQVENAQSNLEVSKANLDEAERGPREEKVRAGLASLRQAEASLDQTKDQISKTKITASFTGVVNQVNVDQGEMISNGQTVVNLINIDELYAEIGVTAATASAIKKGELVKVKPETMQHFIDGEITNIAPAADSSSRTFLVKVKIENKDHKLRAGMFADVSLAKGKAGQAVVVPIESIVDLNSDQPYIFVIESGKALRKDIQIGIATDSKVEILAGLTAGEEVVIRGQSNLEDGQSVEVRNR</sequence>
<feature type="domain" description="Multidrug resistance protein MdtA-like alpha-helical hairpin" evidence="4">
    <location>
        <begin position="164"/>
        <end position="230"/>
    </location>
</feature>
<protein>
    <submittedName>
        <fullName evidence="8">Efflux transporter, RND family, MFP subunit</fullName>
    </submittedName>
</protein>
<dbReference type="Gene3D" id="1.10.287.470">
    <property type="entry name" value="Helix hairpin bin"/>
    <property type="match status" value="2"/>
</dbReference>
<evidence type="ECO:0000313" key="8">
    <source>
        <dbReference type="EMBL" id="ADO77945.1"/>
    </source>
</evidence>
<dbReference type="PATRIC" id="fig|572479.3.peg.1853"/>
<feature type="domain" description="YknX-like C-terminal permuted SH3-like" evidence="7">
    <location>
        <begin position="421"/>
        <end position="489"/>
    </location>
</feature>
<keyword evidence="9" id="KW-1185">Reference proteome</keyword>
<evidence type="ECO:0000259" key="4">
    <source>
        <dbReference type="Pfam" id="PF25876"/>
    </source>
</evidence>